<keyword evidence="2" id="KW-1185">Reference proteome</keyword>
<gene>
    <name evidence="1" type="ORF">AVEN_195397_1</name>
</gene>
<proteinExistence type="predicted"/>
<organism evidence="1 2">
    <name type="scientific">Araneus ventricosus</name>
    <name type="common">Orbweaver spider</name>
    <name type="synonym">Epeira ventricosa</name>
    <dbReference type="NCBI Taxonomy" id="182803"/>
    <lineage>
        <taxon>Eukaryota</taxon>
        <taxon>Metazoa</taxon>
        <taxon>Ecdysozoa</taxon>
        <taxon>Arthropoda</taxon>
        <taxon>Chelicerata</taxon>
        <taxon>Arachnida</taxon>
        <taxon>Araneae</taxon>
        <taxon>Araneomorphae</taxon>
        <taxon>Entelegynae</taxon>
        <taxon>Araneoidea</taxon>
        <taxon>Araneidae</taxon>
        <taxon>Araneus</taxon>
    </lineage>
</organism>
<dbReference type="EMBL" id="BGPR01108645">
    <property type="protein sequence ID" value="GBM83431.1"/>
    <property type="molecule type" value="Genomic_DNA"/>
</dbReference>
<reference evidence="1 2" key="1">
    <citation type="journal article" date="2019" name="Sci. Rep.">
        <title>Orb-weaving spider Araneus ventricosus genome elucidates the spidroin gene catalogue.</title>
        <authorList>
            <person name="Kono N."/>
            <person name="Nakamura H."/>
            <person name="Ohtoshi R."/>
            <person name="Moran D.A.P."/>
            <person name="Shinohara A."/>
            <person name="Yoshida Y."/>
            <person name="Fujiwara M."/>
            <person name="Mori M."/>
            <person name="Tomita M."/>
            <person name="Arakawa K."/>
        </authorList>
    </citation>
    <scope>NUCLEOTIDE SEQUENCE [LARGE SCALE GENOMIC DNA]</scope>
</reference>
<dbReference type="Proteomes" id="UP000499080">
    <property type="component" value="Unassembled WGS sequence"/>
</dbReference>
<accession>A0A4Y2IZK6</accession>
<evidence type="ECO:0000313" key="1">
    <source>
        <dbReference type="EMBL" id="GBM83431.1"/>
    </source>
</evidence>
<sequence length="108" mass="12320">MKSNLAIFKFPTPFRHNAGVHKVFPMNAAHSEMNFCSALHFCLQKTKEDAQISLQNFSVGRISHAGHIKGLPSQLLLMRWTQQWHALWWGCFSVEQCADPTPTVRLIT</sequence>
<protein>
    <submittedName>
        <fullName evidence="1">Uncharacterized protein</fullName>
    </submittedName>
</protein>
<comment type="caution">
    <text evidence="1">The sequence shown here is derived from an EMBL/GenBank/DDBJ whole genome shotgun (WGS) entry which is preliminary data.</text>
</comment>
<dbReference type="AlphaFoldDB" id="A0A4Y2IZK6"/>
<evidence type="ECO:0000313" key="2">
    <source>
        <dbReference type="Proteomes" id="UP000499080"/>
    </source>
</evidence>
<name>A0A4Y2IZK6_ARAVE</name>